<dbReference type="EnsemblFungi" id="EJT80984">
    <property type="protein sequence ID" value="EJT80984"/>
    <property type="gene ID" value="GGTG_00974"/>
</dbReference>
<evidence type="ECO:0000313" key="4">
    <source>
        <dbReference type="Proteomes" id="UP000006039"/>
    </source>
</evidence>
<name>J3NI91_GAET3</name>
<dbReference type="InterPro" id="IPR046591">
    <property type="entry name" value="DUF6649"/>
</dbReference>
<dbReference type="VEuPathDB" id="FungiDB:GGTG_00974"/>
<reference evidence="4" key="1">
    <citation type="submission" date="2010-07" db="EMBL/GenBank/DDBJ databases">
        <title>The genome sequence of Gaeumannomyces graminis var. tritici strain R3-111a-1.</title>
        <authorList>
            <consortium name="The Broad Institute Genome Sequencing Platform"/>
            <person name="Ma L.-J."/>
            <person name="Dead R."/>
            <person name="Young S."/>
            <person name="Zeng Q."/>
            <person name="Koehrsen M."/>
            <person name="Alvarado L."/>
            <person name="Berlin A."/>
            <person name="Chapman S.B."/>
            <person name="Chen Z."/>
            <person name="Freedman E."/>
            <person name="Gellesch M."/>
            <person name="Goldberg J."/>
            <person name="Griggs A."/>
            <person name="Gujja S."/>
            <person name="Heilman E.R."/>
            <person name="Heiman D."/>
            <person name="Hepburn T."/>
            <person name="Howarth C."/>
            <person name="Jen D."/>
            <person name="Larson L."/>
            <person name="Mehta T."/>
            <person name="Neiman D."/>
            <person name="Pearson M."/>
            <person name="Roberts A."/>
            <person name="Saif S."/>
            <person name="Shea T."/>
            <person name="Shenoy N."/>
            <person name="Sisk P."/>
            <person name="Stolte C."/>
            <person name="Sykes S."/>
            <person name="Walk T."/>
            <person name="White J."/>
            <person name="Yandava C."/>
            <person name="Haas B."/>
            <person name="Nusbaum C."/>
            <person name="Birren B."/>
        </authorList>
    </citation>
    <scope>NUCLEOTIDE SEQUENCE [LARGE SCALE GENOMIC DNA]</scope>
    <source>
        <strain evidence="4">R3-111a-1</strain>
    </source>
</reference>
<protein>
    <submittedName>
        <fullName evidence="2 3">Uncharacterized protein</fullName>
    </submittedName>
</protein>
<dbReference type="RefSeq" id="XP_009216993.1">
    <property type="nucleotide sequence ID" value="XM_009218729.1"/>
</dbReference>
<dbReference type="HOGENOM" id="CLU_059580_2_0_1"/>
<keyword evidence="4" id="KW-1185">Reference proteome</keyword>
<dbReference type="eggNOG" id="ENOG502SANZ">
    <property type="taxonomic scope" value="Eukaryota"/>
</dbReference>
<evidence type="ECO:0000313" key="3">
    <source>
        <dbReference type="EnsemblFungi" id="EJT80984"/>
    </source>
</evidence>
<reference evidence="3" key="4">
    <citation type="journal article" date="2015" name="G3 (Bethesda)">
        <title>Genome sequences of three phytopathogenic species of the Magnaporthaceae family of fungi.</title>
        <authorList>
            <person name="Okagaki L.H."/>
            <person name="Nunes C.C."/>
            <person name="Sailsbery J."/>
            <person name="Clay B."/>
            <person name="Brown D."/>
            <person name="John T."/>
            <person name="Oh Y."/>
            <person name="Young N."/>
            <person name="Fitzgerald M."/>
            <person name="Haas B.J."/>
            <person name="Zeng Q."/>
            <person name="Young S."/>
            <person name="Adiconis X."/>
            <person name="Fan L."/>
            <person name="Levin J.Z."/>
            <person name="Mitchell T.K."/>
            <person name="Okubara P.A."/>
            <person name="Farman M.L."/>
            <person name="Kohn L.M."/>
            <person name="Birren B."/>
            <person name="Ma L.-J."/>
            <person name="Dean R.A."/>
        </authorList>
    </citation>
    <scope>NUCLEOTIDE SEQUENCE</scope>
    <source>
        <strain evidence="3">R3-111a-1</strain>
    </source>
</reference>
<dbReference type="OrthoDB" id="5345504at2759"/>
<gene>
    <name evidence="3" type="primary">20341432</name>
    <name evidence="2" type="ORF">GGTG_00974</name>
</gene>
<reference evidence="3" key="5">
    <citation type="submission" date="2018-04" db="UniProtKB">
        <authorList>
            <consortium name="EnsemblFungi"/>
        </authorList>
    </citation>
    <scope>IDENTIFICATION</scope>
    <source>
        <strain evidence="3">R3-111a-1</strain>
    </source>
</reference>
<accession>J3NI91</accession>
<sequence>MEVMDIAPAPAPALFAGHKRKAETQEAHNERLSKRLSLLNIEKNGQKLYVPVENPAVRLPASPLRRLAARTPTLASAPSPTPTPSTSPISDPVVAADSRHPVAPAAQDAMMQLDGSKYKVYIYNIDDELSSDSEPDEARLVFLPDIEKHLRKSRVSMIPPAVPPNPHGELAGKELVLYSVPSSLSVPQEHDSVRKAIIDARTRARARAHLQNEPLSAPTSQPLAIPPPMLSVGERVPATPLYLSGDDCDAMDID</sequence>
<dbReference type="Proteomes" id="UP000006039">
    <property type="component" value="Unassembled WGS sequence"/>
</dbReference>
<dbReference type="Pfam" id="PF20354">
    <property type="entry name" value="DUF6649"/>
    <property type="match status" value="1"/>
</dbReference>
<feature type="region of interest" description="Disordered" evidence="1">
    <location>
        <begin position="72"/>
        <end position="91"/>
    </location>
</feature>
<proteinExistence type="predicted"/>
<reference evidence="2" key="3">
    <citation type="submission" date="2010-09" db="EMBL/GenBank/DDBJ databases">
        <title>Annotation of Gaeumannomyces graminis var. tritici R3-111a-1.</title>
        <authorList>
            <consortium name="The Broad Institute Genome Sequencing Platform"/>
            <person name="Ma L.-J."/>
            <person name="Dead R."/>
            <person name="Young S.K."/>
            <person name="Zeng Q."/>
            <person name="Gargeya S."/>
            <person name="Fitzgerald M."/>
            <person name="Haas B."/>
            <person name="Abouelleil A."/>
            <person name="Alvarado L."/>
            <person name="Arachchi H.M."/>
            <person name="Berlin A."/>
            <person name="Brown A."/>
            <person name="Chapman S.B."/>
            <person name="Chen Z."/>
            <person name="Dunbar C."/>
            <person name="Freedman E."/>
            <person name="Gearin G."/>
            <person name="Gellesch M."/>
            <person name="Goldberg J."/>
            <person name="Griggs A."/>
            <person name="Gujja S."/>
            <person name="Heiman D."/>
            <person name="Howarth C."/>
            <person name="Larson L."/>
            <person name="Lui A."/>
            <person name="MacDonald P.J.P."/>
            <person name="Mehta T."/>
            <person name="Montmayeur A."/>
            <person name="Murphy C."/>
            <person name="Neiman D."/>
            <person name="Pearson M."/>
            <person name="Priest M."/>
            <person name="Roberts A."/>
            <person name="Saif S."/>
            <person name="Shea T."/>
            <person name="Shenoy N."/>
            <person name="Sisk P."/>
            <person name="Stolte C."/>
            <person name="Sykes S."/>
            <person name="Yandava C."/>
            <person name="Wortman J."/>
            <person name="Nusbaum C."/>
            <person name="Birren B."/>
        </authorList>
    </citation>
    <scope>NUCLEOTIDE SEQUENCE</scope>
    <source>
        <strain evidence="2">R3-111a-1</strain>
    </source>
</reference>
<dbReference type="EMBL" id="GL385395">
    <property type="protein sequence ID" value="EJT80984.1"/>
    <property type="molecule type" value="Genomic_DNA"/>
</dbReference>
<dbReference type="AlphaFoldDB" id="J3NI91"/>
<reference evidence="2" key="2">
    <citation type="submission" date="2010-07" db="EMBL/GenBank/DDBJ databases">
        <authorList>
            <consortium name="The Broad Institute Genome Sequencing Platform"/>
            <consortium name="Broad Institute Genome Sequencing Center for Infectious Disease"/>
            <person name="Ma L.-J."/>
            <person name="Dead R."/>
            <person name="Young S."/>
            <person name="Zeng Q."/>
            <person name="Koehrsen M."/>
            <person name="Alvarado L."/>
            <person name="Berlin A."/>
            <person name="Chapman S.B."/>
            <person name="Chen Z."/>
            <person name="Freedman E."/>
            <person name="Gellesch M."/>
            <person name="Goldberg J."/>
            <person name="Griggs A."/>
            <person name="Gujja S."/>
            <person name="Heilman E.R."/>
            <person name="Heiman D."/>
            <person name="Hepburn T."/>
            <person name="Howarth C."/>
            <person name="Jen D."/>
            <person name="Larson L."/>
            <person name="Mehta T."/>
            <person name="Neiman D."/>
            <person name="Pearson M."/>
            <person name="Roberts A."/>
            <person name="Saif S."/>
            <person name="Shea T."/>
            <person name="Shenoy N."/>
            <person name="Sisk P."/>
            <person name="Stolte C."/>
            <person name="Sykes S."/>
            <person name="Walk T."/>
            <person name="White J."/>
            <person name="Yandava C."/>
            <person name="Haas B."/>
            <person name="Nusbaum C."/>
            <person name="Birren B."/>
        </authorList>
    </citation>
    <scope>NUCLEOTIDE SEQUENCE</scope>
    <source>
        <strain evidence="2">R3-111a-1</strain>
    </source>
</reference>
<organism evidence="2">
    <name type="scientific">Gaeumannomyces tritici (strain R3-111a-1)</name>
    <name type="common">Wheat and barley take-all root rot fungus</name>
    <name type="synonym">Gaeumannomyces graminis var. tritici</name>
    <dbReference type="NCBI Taxonomy" id="644352"/>
    <lineage>
        <taxon>Eukaryota</taxon>
        <taxon>Fungi</taxon>
        <taxon>Dikarya</taxon>
        <taxon>Ascomycota</taxon>
        <taxon>Pezizomycotina</taxon>
        <taxon>Sordariomycetes</taxon>
        <taxon>Sordariomycetidae</taxon>
        <taxon>Magnaporthales</taxon>
        <taxon>Magnaporthaceae</taxon>
        <taxon>Gaeumannomyces</taxon>
    </lineage>
</organism>
<evidence type="ECO:0000256" key="1">
    <source>
        <dbReference type="SAM" id="MobiDB-lite"/>
    </source>
</evidence>
<evidence type="ECO:0000313" key="2">
    <source>
        <dbReference type="EMBL" id="EJT80984.1"/>
    </source>
</evidence>
<dbReference type="STRING" id="644352.J3NI91"/>
<dbReference type="GeneID" id="20341432"/>